<sequence length="111" mass="11975">MDGRRRRYSCSFHPQLSRRGPVRMATGAGTDGSEELSGWLVAAPPIDRGETWRGRQSTAAATRASWSGRQHHAEGRHATAVSCGRPERKGEEKEKAADGRGEGAGTVGILY</sequence>
<evidence type="ECO:0000256" key="1">
    <source>
        <dbReference type="SAM" id="MobiDB-lite"/>
    </source>
</evidence>
<feature type="compositionally biased region" description="Polar residues" evidence="1">
    <location>
        <begin position="54"/>
        <end position="68"/>
    </location>
</feature>
<name>A0A8T0MMG0_PANVG</name>
<keyword evidence="3" id="KW-1185">Reference proteome</keyword>
<dbReference type="AlphaFoldDB" id="A0A8T0MMG0"/>
<reference evidence="2" key="1">
    <citation type="submission" date="2020-05" db="EMBL/GenBank/DDBJ databases">
        <title>WGS assembly of Panicum virgatum.</title>
        <authorList>
            <person name="Lovell J.T."/>
            <person name="Jenkins J."/>
            <person name="Shu S."/>
            <person name="Juenger T.E."/>
            <person name="Schmutz J."/>
        </authorList>
    </citation>
    <scope>NUCLEOTIDE SEQUENCE</scope>
    <source>
        <strain evidence="2">AP13</strain>
    </source>
</reference>
<gene>
    <name evidence="2" type="ORF">PVAP13_9NG387514</name>
</gene>
<organism evidence="2 3">
    <name type="scientific">Panicum virgatum</name>
    <name type="common">Blackwell switchgrass</name>
    <dbReference type="NCBI Taxonomy" id="38727"/>
    <lineage>
        <taxon>Eukaryota</taxon>
        <taxon>Viridiplantae</taxon>
        <taxon>Streptophyta</taxon>
        <taxon>Embryophyta</taxon>
        <taxon>Tracheophyta</taxon>
        <taxon>Spermatophyta</taxon>
        <taxon>Magnoliopsida</taxon>
        <taxon>Liliopsida</taxon>
        <taxon>Poales</taxon>
        <taxon>Poaceae</taxon>
        <taxon>PACMAD clade</taxon>
        <taxon>Panicoideae</taxon>
        <taxon>Panicodae</taxon>
        <taxon>Paniceae</taxon>
        <taxon>Panicinae</taxon>
        <taxon>Panicum</taxon>
        <taxon>Panicum sect. Hiantes</taxon>
    </lineage>
</organism>
<dbReference type="EMBL" id="CM029054">
    <property type="protein sequence ID" value="KAG2538611.1"/>
    <property type="molecule type" value="Genomic_DNA"/>
</dbReference>
<comment type="caution">
    <text evidence="2">The sequence shown here is derived from an EMBL/GenBank/DDBJ whole genome shotgun (WGS) entry which is preliminary data.</text>
</comment>
<accession>A0A8T0MMG0</accession>
<feature type="region of interest" description="Disordered" evidence="1">
    <location>
        <begin position="47"/>
        <end position="111"/>
    </location>
</feature>
<feature type="compositionally biased region" description="Basic and acidic residues" evidence="1">
    <location>
        <begin position="85"/>
        <end position="101"/>
    </location>
</feature>
<evidence type="ECO:0000313" key="2">
    <source>
        <dbReference type="EMBL" id="KAG2538611.1"/>
    </source>
</evidence>
<evidence type="ECO:0000313" key="3">
    <source>
        <dbReference type="Proteomes" id="UP000823388"/>
    </source>
</evidence>
<dbReference type="Proteomes" id="UP000823388">
    <property type="component" value="Chromosome 9N"/>
</dbReference>
<feature type="region of interest" description="Disordered" evidence="1">
    <location>
        <begin position="1"/>
        <end position="35"/>
    </location>
</feature>
<feature type="compositionally biased region" description="Gly residues" evidence="1">
    <location>
        <begin position="102"/>
        <end position="111"/>
    </location>
</feature>
<proteinExistence type="predicted"/>
<protein>
    <submittedName>
        <fullName evidence="2">Uncharacterized protein</fullName>
    </submittedName>
</protein>